<protein>
    <submittedName>
        <fullName evidence="5">Kinase-like domain-containing protein</fullName>
    </submittedName>
</protein>
<keyword evidence="2" id="KW-0808">Transferase</keyword>
<name>A0AAD7HZB8_9AGAR</name>
<dbReference type="GO" id="GO:0004674">
    <property type="term" value="F:protein serine/threonine kinase activity"/>
    <property type="evidence" value="ECO:0007669"/>
    <property type="project" value="UniProtKB-KW"/>
</dbReference>
<dbReference type="PROSITE" id="PS51158">
    <property type="entry name" value="ALPHA_KINASE"/>
    <property type="match status" value="1"/>
</dbReference>
<dbReference type="EMBL" id="JARJLG010000182">
    <property type="protein sequence ID" value="KAJ7731574.1"/>
    <property type="molecule type" value="Genomic_DNA"/>
</dbReference>
<evidence type="ECO:0000256" key="3">
    <source>
        <dbReference type="ARBA" id="ARBA00022777"/>
    </source>
</evidence>
<evidence type="ECO:0000256" key="2">
    <source>
        <dbReference type="ARBA" id="ARBA00022679"/>
    </source>
</evidence>
<accession>A0AAD7HZB8</accession>
<organism evidence="5 6">
    <name type="scientific">Mycena maculata</name>
    <dbReference type="NCBI Taxonomy" id="230809"/>
    <lineage>
        <taxon>Eukaryota</taxon>
        <taxon>Fungi</taxon>
        <taxon>Dikarya</taxon>
        <taxon>Basidiomycota</taxon>
        <taxon>Agaricomycotina</taxon>
        <taxon>Agaricomycetes</taxon>
        <taxon>Agaricomycetidae</taxon>
        <taxon>Agaricales</taxon>
        <taxon>Marasmiineae</taxon>
        <taxon>Mycenaceae</taxon>
        <taxon>Mycena</taxon>
    </lineage>
</organism>
<evidence type="ECO:0000259" key="4">
    <source>
        <dbReference type="PROSITE" id="PS51158"/>
    </source>
</evidence>
<sequence length="619" mass="68107">MSDSSFALETTVTQCVGKQLGDGCNGDFLRKDYAGLCARCLMLESLVDNPLEYSLREEYPQCLDCGAAARNFKGERCGRCRRLHDEATGQRDQVIVEAERAFGQAFQDKMWAGKLKKKALANTDQPWATPAPVAPISWKEISSGSPSLSLTTTNLNHLRNAAKGTLGRMIIVNFTPVVGGRNAIWLPQTSNMVHADTSVSDIVQTCLDVVNAEWETDSGSSLIRTDVLLQWHKGQNLLLGSLNGTIGELYDMHQQDHNAGTYFKNVPQKWRHIKGQSFEARTKMSAPPAAYGKRGSESQLHPVDERPGKLNLRPSMVNASVVASGSRSQSQVQVRRPLTQSQISLRIASVMVGETDGRVEISWDTNDRRSAILDDTHCAAGKTKKVYQVLLNGEPYVAKRFFEIGNGRGIVSMDENGTQLAKELTRLAQGNWFLNKFYERAEETSTEVSPDFMFARGLLAQEILDEYEPSLASGMTMHEFLKSTSSNPNGAITWLLEPLRAASIERWSGTLEHPTHSDKAGKTMDAFMHFSYIYSQQTFVFADLQSTKGRAPSGKSALILFDVMTHTLSQDSGVGDHGPDGIEVILAGHTCGAMCDGLEMGEENTTSESLKQPKKARKG</sequence>
<evidence type="ECO:0000313" key="5">
    <source>
        <dbReference type="EMBL" id="KAJ7731574.1"/>
    </source>
</evidence>
<dbReference type="GO" id="GO:0005524">
    <property type="term" value="F:ATP binding"/>
    <property type="evidence" value="ECO:0007669"/>
    <property type="project" value="InterPro"/>
</dbReference>
<keyword evidence="6" id="KW-1185">Reference proteome</keyword>
<evidence type="ECO:0000256" key="1">
    <source>
        <dbReference type="ARBA" id="ARBA00022527"/>
    </source>
</evidence>
<keyword evidence="3 5" id="KW-0418">Kinase</keyword>
<comment type="caution">
    <text evidence="5">The sequence shown here is derived from an EMBL/GenBank/DDBJ whole genome shotgun (WGS) entry which is preliminary data.</text>
</comment>
<dbReference type="SUPFAM" id="SSF56112">
    <property type="entry name" value="Protein kinase-like (PK-like)"/>
    <property type="match status" value="1"/>
</dbReference>
<feature type="domain" description="Alpha-type protein kinase" evidence="4">
    <location>
        <begin position="355"/>
        <end position="603"/>
    </location>
</feature>
<gene>
    <name evidence="5" type="ORF">DFH07DRAFT_781233</name>
</gene>
<dbReference type="Gene3D" id="3.20.200.10">
    <property type="entry name" value="MHCK/EF2 kinase"/>
    <property type="match status" value="1"/>
</dbReference>
<dbReference type="Pfam" id="PF02816">
    <property type="entry name" value="Alpha_kinase"/>
    <property type="match status" value="1"/>
</dbReference>
<evidence type="ECO:0000313" key="6">
    <source>
        <dbReference type="Proteomes" id="UP001215280"/>
    </source>
</evidence>
<dbReference type="InterPro" id="IPR011009">
    <property type="entry name" value="Kinase-like_dom_sf"/>
</dbReference>
<dbReference type="AlphaFoldDB" id="A0AAD7HZB8"/>
<proteinExistence type="predicted"/>
<dbReference type="InterPro" id="IPR004166">
    <property type="entry name" value="a-kinase_dom"/>
</dbReference>
<reference evidence="5" key="1">
    <citation type="submission" date="2023-03" db="EMBL/GenBank/DDBJ databases">
        <title>Massive genome expansion in bonnet fungi (Mycena s.s.) driven by repeated elements and novel gene families across ecological guilds.</title>
        <authorList>
            <consortium name="Lawrence Berkeley National Laboratory"/>
            <person name="Harder C.B."/>
            <person name="Miyauchi S."/>
            <person name="Viragh M."/>
            <person name="Kuo A."/>
            <person name="Thoen E."/>
            <person name="Andreopoulos B."/>
            <person name="Lu D."/>
            <person name="Skrede I."/>
            <person name="Drula E."/>
            <person name="Henrissat B."/>
            <person name="Morin E."/>
            <person name="Kohler A."/>
            <person name="Barry K."/>
            <person name="LaButti K."/>
            <person name="Morin E."/>
            <person name="Salamov A."/>
            <person name="Lipzen A."/>
            <person name="Mereny Z."/>
            <person name="Hegedus B."/>
            <person name="Baldrian P."/>
            <person name="Stursova M."/>
            <person name="Weitz H."/>
            <person name="Taylor A."/>
            <person name="Grigoriev I.V."/>
            <person name="Nagy L.G."/>
            <person name="Martin F."/>
            <person name="Kauserud H."/>
        </authorList>
    </citation>
    <scope>NUCLEOTIDE SEQUENCE</scope>
    <source>
        <strain evidence="5">CBHHK188m</strain>
    </source>
</reference>
<dbReference type="CDD" id="cd04515">
    <property type="entry name" value="Alpha_kinase"/>
    <property type="match status" value="1"/>
</dbReference>
<keyword evidence="1" id="KW-0723">Serine/threonine-protein kinase</keyword>
<dbReference type="Proteomes" id="UP001215280">
    <property type="component" value="Unassembled WGS sequence"/>
</dbReference>